<dbReference type="Pfam" id="PF07386">
    <property type="entry name" value="DUF1499"/>
    <property type="match status" value="1"/>
</dbReference>
<dbReference type="AlphaFoldDB" id="A0A6J4MH13"/>
<reference evidence="3" key="1">
    <citation type="submission" date="2020-02" db="EMBL/GenBank/DDBJ databases">
        <authorList>
            <person name="Meier V. D."/>
        </authorList>
    </citation>
    <scope>NUCLEOTIDE SEQUENCE</scope>
    <source>
        <strain evidence="3">AVDCRST_MAG40</strain>
    </source>
</reference>
<feature type="non-terminal residue" evidence="3">
    <location>
        <position position="69"/>
    </location>
</feature>
<feature type="chain" id="PRO_5026949668" evidence="2">
    <location>
        <begin position="29"/>
        <end position="69"/>
    </location>
</feature>
<dbReference type="EMBL" id="CADCTX010000930">
    <property type="protein sequence ID" value="CAA9359105.1"/>
    <property type="molecule type" value="Genomic_DNA"/>
</dbReference>
<feature type="signal peptide" evidence="2">
    <location>
        <begin position="1"/>
        <end position="28"/>
    </location>
</feature>
<dbReference type="InterPro" id="IPR010865">
    <property type="entry name" value="DUF1499"/>
</dbReference>
<sequence length="69" mass="7317">MPRLTPRSLLVSLVAALPLRRAAPVAQAGPMAPCPATPNCVSTRAERPAQRMPPIPFRGSGAESMARLR</sequence>
<evidence type="ECO:0000256" key="2">
    <source>
        <dbReference type="SAM" id="SignalP"/>
    </source>
</evidence>
<gene>
    <name evidence="3" type="ORF">AVDCRST_MAG40-3363</name>
</gene>
<evidence type="ECO:0000313" key="3">
    <source>
        <dbReference type="EMBL" id="CAA9359105.1"/>
    </source>
</evidence>
<evidence type="ECO:0000256" key="1">
    <source>
        <dbReference type="SAM" id="MobiDB-lite"/>
    </source>
</evidence>
<accession>A0A6J4MH13</accession>
<protein>
    <submittedName>
        <fullName evidence="3">Uncharacterized protein</fullName>
    </submittedName>
</protein>
<organism evidence="3">
    <name type="scientific">uncultured Gemmatimonadaceae bacterium</name>
    <dbReference type="NCBI Taxonomy" id="246130"/>
    <lineage>
        <taxon>Bacteria</taxon>
        <taxon>Pseudomonadati</taxon>
        <taxon>Gemmatimonadota</taxon>
        <taxon>Gemmatimonadia</taxon>
        <taxon>Gemmatimonadales</taxon>
        <taxon>Gemmatimonadaceae</taxon>
        <taxon>environmental samples</taxon>
    </lineage>
</organism>
<feature type="region of interest" description="Disordered" evidence="1">
    <location>
        <begin position="26"/>
        <end position="69"/>
    </location>
</feature>
<name>A0A6J4MH13_9BACT</name>
<proteinExistence type="predicted"/>
<keyword evidence="2" id="KW-0732">Signal</keyword>